<evidence type="ECO:0000313" key="5">
    <source>
        <dbReference type="Proteomes" id="UP001472677"/>
    </source>
</evidence>
<organism evidence="4 5">
    <name type="scientific">Hibiscus sabdariffa</name>
    <name type="common">roselle</name>
    <dbReference type="NCBI Taxonomy" id="183260"/>
    <lineage>
        <taxon>Eukaryota</taxon>
        <taxon>Viridiplantae</taxon>
        <taxon>Streptophyta</taxon>
        <taxon>Embryophyta</taxon>
        <taxon>Tracheophyta</taxon>
        <taxon>Spermatophyta</taxon>
        <taxon>Magnoliopsida</taxon>
        <taxon>eudicotyledons</taxon>
        <taxon>Gunneridae</taxon>
        <taxon>Pentapetalae</taxon>
        <taxon>rosids</taxon>
        <taxon>malvids</taxon>
        <taxon>Malvales</taxon>
        <taxon>Malvaceae</taxon>
        <taxon>Malvoideae</taxon>
        <taxon>Hibiscus</taxon>
    </lineage>
</organism>
<comment type="similarity">
    <text evidence="1">Belongs to the PC-esterase family. TBL subfamily.</text>
</comment>
<evidence type="ECO:0000256" key="1">
    <source>
        <dbReference type="ARBA" id="ARBA00007727"/>
    </source>
</evidence>
<comment type="caution">
    <text evidence="4">The sequence shown here is derived from an EMBL/GenBank/DDBJ whole genome shotgun (WGS) entry which is preliminary data.</text>
</comment>
<dbReference type="InterPro" id="IPR026057">
    <property type="entry name" value="TBL_C"/>
</dbReference>
<reference evidence="4 5" key="1">
    <citation type="journal article" date="2024" name="G3 (Bethesda)">
        <title>Genome assembly of Hibiscus sabdariffa L. provides insights into metabolisms of medicinal natural products.</title>
        <authorList>
            <person name="Kim T."/>
        </authorList>
    </citation>
    <scope>NUCLEOTIDE SEQUENCE [LARGE SCALE GENOMIC DNA]</scope>
    <source>
        <strain evidence="4">TK-2024</strain>
        <tissue evidence="4">Old leaves</tissue>
    </source>
</reference>
<sequence>MSKAHMGTDSGSCRTSSRDWGDPTAKTCWGETWPMLSTGYPGGPPPSQDVLKRVLRSVSKAVHLLDITGLSQLRKDGHPSAFGYGGHRGNDCTHWCLPGVPDIWNELLFAALMQG</sequence>
<dbReference type="PANTHER" id="PTHR32285">
    <property type="entry name" value="PROTEIN TRICHOME BIREFRINGENCE-LIKE 9-RELATED"/>
    <property type="match status" value="1"/>
</dbReference>
<gene>
    <name evidence="4" type="ORF">V6N12_068924</name>
</gene>
<evidence type="ECO:0000313" key="4">
    <source>
        <dbReference type="EMBL" id="KAK8516315.1"/>
    </source>
</evidence>
<dbReference type="PANTHER" id="PTHR32285:SF149">
    <property type="entry name" value="TRICHOME BIREFRINGENCE-LIKE N-TERMINAL DOMAIN-CONTAINING PROTEIN"/>
    <property type="match status" value="1"/>
</dbReference>
<accession>A0ABR2CA86</accession>
<name>A0ABR2CA86_9ROSI</name>
<keyword evidence="5" id="KW-1185">Reference proteome</keyword>
<dbReference type="Proteomes" id="UP001472677">
    <property type="component" value="Unassembled WGS sequence"/>
</dbReference>
<protein>
    <recommendedName>
        <fullName evidence="3">Trichome birefringence-like C-terminal domain-containing protein</fullName>
    </recommendedName>
</protein>
<evidence type="ECO:0000256" key="2">
    <source>
        <dbReference type="SAM" id="MobiDB-lite"/>
    </source>
</evidence>
<feature type="domain" description="Trichome birefringence-like C-terminal" evidence="3">
    <location>
        <begin position="16"/>
        <end position="110"/>
    </location>
</feature>
<dbReference type="EMBL" id="JBBPBM010000059">
    <property type="protein sequence ID" value="KAK8516315.1"/>
    <property type="molecule type" value="Genomic_DNA"/>
</dbReference>
<evidence type="ECO:0000259" key="3">
    <source>
        <dbReference type="Pfam" id="PF13839"/>
    </source>
</evidence>
<dbReference type="InterPro" id="IPR029962">
    <property type="entry name" value="TBL"/>
</dbReference>
<dbReference type="Pfam" id="PF13839">
    <property type="entry name" value="PC-Esterase"/>
    <property type="match status" value="1"/>
</dbReference>
<proteinExistence type="inferred from homology"/>
<feature type="region of interest" description="Disordered" evidence="2">
    <location>
        <begin position="1"/>
        <end position="22"/>
    </location>
</feature>